<dbReference type="Pfam" id="PF13817">
    <property type="entry name" value="DDE_Tnp_IS66_C"/>
    <property type="match status" value="1"/>
</dbReference>
<feature type="region of interest" description="Disordered" evidence="1">
    <location>
        <begin position="118"/>
        <end position="156"/>
    </location>
</feature>
<evidence type="ECO:0000256" key="1">
    <source>
        <dbReference type="SAM" id="MobiDB-lite"/>
    </source>
</evidence>
<dbReference type="PANTHER" id="PTHR33678">
    <property type="entry name" value="BLL1576 PROTEIN"/>
    <property type="match status" value="1"/>
</dbReference>
<dbReference type="PANTHER" id="PTHR33678:SF1">
    <property type="entry name" value="BLL1576 PROTEIN"/>
    <property type="match status" value="1"/>
</dbReference>
<feature type="domain" description="Transposase IS66 zinc-finger binding" evidence="3">
    <location>
        <begin position="167"/>
        <end position="206"/>
    </location>
</feature>
<gene>
    <name evidence="6" type="ORF">DBV39_04015</name>
</gene>
<accession>A0A2R4XGV7</accession>
<sequence length="566" mass="63602">MSAPSSKPPIEMPEIDPEQFGISASALEQLTQTLHEQLSAQYAAHYEAHYSAHYAAHYDAHYDAHYSAHYEREFQQRMQKLYEDLILARRRMFGRSSEAHPAQGRLFDEADAIAPETTEADDQAVIAPASSESSKTPRTPKARGKRGPLPSDLPRVDIVHDVPESERLCACGTPMVEIGEEVSEQLDIVPMQIRVLRHIRKRYGCPDKSQNPVIAPVPKQVLPRSNASPDLLAMLLTVKYVDGLPLARFSHVLERSGARVTRQTLARWVIGTSQALQPLHNLLRDSLLDSPVLVMDETIVQVLKEPDRDPTAQSYMWVQVAGPPGKKMVLYDYDPSRSGTVPVRLLEGWTGYLMTDGYSGYSAVARTPGVEHLSCWAHARRPFVEAQAVHKGKVGKADQALAMIARLYKIEKDVRQASDADRYLARQRRSLPILNEIRQWVDQNLPLVPPSTKLGAALAYLDKFWGRLVRYTERGDLPIDGNPVENAIRPFVVGRKGWLFSDTPAGAHASAVIYSLVETAKGFGFEPYLWLRHVLRRLPLAQTVEDYEALMPWNLHPQDLITQREI</sequence>
<dbReference type="InterPro" id="IPR052344">
    <property type="entry name" value="Transposase-related"/>
</dbReference>
<dbReference type="Pfam" id="PF03050">
    <property type="entry name" value="DDE_Tnp_IS66"/>
    <property type="match status" value="1"/>
</dbReference>
<dbReference type="OrthoDB" id="9794514at2"/>
<dbReference type="Pfam" id="PF13005">
    <property type="entry name" value="zf-IS66"/>
    <property type="match status" value="1"/>
</dbReference>
<evidence type="ECO:0000259" key="5">
    <source>
        <dbReference type="Pfam" id="PF13817"/>
    </source>
</evidence>
<feature type="domain" description="Transposase IS66 C-terminal" evidence="5">
    <location>
        <begin position="515"/>
        <end position="553"/>
    </location>
</feature>
<organism evidence="6 7">
    <name type="scientific">Orrella marina</name>
    <dbReference type="NCBI Taxonomy" id="2163011"/>
    <lineage>
        <taxon>Bacteria</taxon>
        <taxon>Pseudomonadati</taxon>
        <taxon>Pseudomonadota</taxon>
        <taxon>Betaproteobacteria</taxon>
        <taxon>Burkholderiales</taxon>
        <taxon>Alcaligenaceae</taxon>
        <taxon>Orrella</taxon>
    </lineage>
</organism>
<dbReference type="InterPro" id="IPR004291">
    <property type="entry name" value="Transposase_IS66_central"/>
</dbReference>
<evidence type="ECO:0000313" key="6">
    <source>
        <dbReference type="EMBL" id="AWB33021.1"/>
    </source>
</evidence>
<dbReference type="InterPro" id="IPR024474">
    <property type="entry name" value="Znf_dom_IS66"/>
</dbReference>
<feature type="domain" description="Transposase TnpC homeodomain" evidence="4">
    <location>
        <begin position="81"/>
        <end position="158"/>
    </location>
</feature>
<dbReference type="AlphaFoldDB" id="A0A2R4XGV7"/>
<dbReference type="InterPro" id="IPR024463">
    <property type="entry name" value="Transposase_TnpC_homeodom"/>
</dbReference>
<name>A0A2R4XGV7_9BURK</name>
<evidence type="ECO:0000259" key="3">
    <source>
        <dbReference type="Pfam" id="PF13005"/>
    </source>
</evidence>
<dbReference type="Pfam" id="PF13007">
    <property type="entry name" value="LZ_Tnp_IS66"/>
    <property type="match status" value="1"/>
</dbReference>
<evidence type="ECO:0000259" key="4">
    <source>
        <dbReference type="Pfam" id="PF13007"/>
    </source>
</evidence>
<feature type="domain" description="Transposase IS66 central" evidence="2">
    <location>
        <begin position="225"/>
        <end position="508"/>
    </location>
</feature>
<proteinExistence type="predicted"/>
<dbReference type="EMBL" id="CP028901">
    <property type="protein sequence ID" value="AWB33021.1"/>
    <property type="molecule type" value="Genomic_DNA"/>
</dbReference>
<dbReference type="NCBIfam" id="NF033517">
    <property type="entry name" value="transpos_IS66"/>
    <property type="match status" value="1"/>
</dbReference>
<reference evidence="6 7" key="1">
    <citation type="submission" date="2018-04" db="EMBL/GenBank/DDBJ databases">
        <title>Bordetella sp. HZ20 isolated from seawater.</title>
        <authorList>
            <person name="Sun C."/>
        </authorList>
    </citation>
    <scope>NUCLEOTIDE SEQUENCE [LARGE SCALE GENOMIC DNA]</scope>
    <source>
        <strain evidence="6 7">HZ20</strain>
    </source>
</reference>
<protein>
    <submittedName>
        <fullName evidence="6">IS66 family transposase</fullName>
    </submittedName>
</protein>
<dbReference type="InterPro" id="IPR039552">
    <property type="entry name" value="IS66_C"/>
</dbReference>
<evidence type="ECO:0000259" key="2">
    <source>
        <dbReference type="Pfam" id="PF03050"/>
    </source>
</evidence>
<dbReference type="KEGG" id="boz:DBV39_04015"/>
<evidence type="ECO:0000313" key="7">
    <source>
        <dbReference type="Proteomes" id="UP000244571"/>
    </source>
</evidence>
<dbReference type="Proteomes" id="UP000244571">
    <property type="component" value="Chromosome"/>
</dbReference>
<keyword evidence="7" id="KW-1185">Reference proteome</keyword>